<evidence type="ECO:0000256" key="7">
    <source>
        <dbReference type="ARBA" id="ARBA00034138"/>
    </source>
</evidence>
<evidence type="ECO:0000256" key="8">
    <source>
        <dbReference type="ARBA" id="ARBA00046672"/>
    </source>
</evidence>
<dbReference type="PANTHER" id="PTHR11482:SF6">
    <property type="entry name" value="ORNITHINE DECARBOXYLASE 1-RELATED"/>
    <property type="match status" value="1"/>
</dbReference>
<dbReference type="GO" id="GO:0004586">
    <property type="term" value="F:ornithine decarboxylase activity"/>
    <property type="evidence" value="ECO:0007669"/>
    <property type="project" value="UniProtKB-EC"/>
</dbReference>
<keyword evidence="13" id="KW-1185">Reference proteome</keyword>
<reference evidence="12" key="2">
    <citation type="submission" date="2021-02" db="EMBL/GenBank/DDBJ databases">
        <title>Aspergillus chevalieri M1 genome sequence.</title>
        <authorList>
            <person name="Kadooka C."/>
            <person name="Mori K."/>
            <person name="Futagami T."/>
        </authorList>
    </citation>
    <scope>NUCLEOTIDE SEQUENCE</scope>
    <source>
        <strain evidence="12">M1</strain>
    </source>
</reference>
<keyword evidence="3" id="KW-0210">Decarboxylase</keyword>
<dbReference type="Pfam" id="PF02784">
    <property type="entry name" value="Orn_Arg_deC_N"/>
    <property type="match status" value="1"/>
</dbReference>
<dbReference type="KEGG" id="ache:ACHE_40566A"/>
<dbReference type="Proteomes" id="UP000637239">
    <property type="component" value="Chromosome 4"/>
</dbReference>
<proteinExistence type="inferred from homology"/>
<comment type="similarity">
    <text evidence="2">Belongs to the Orn/Lys/Arg decarboxylase class-II family.</text>
</comment>
<feature type="active site" description="Proton donor" evidence="10">
    <location>
        <position position="358"/>
    </location>
</feature>
<comment type="catalytic activity">
    <reaction evidence="9">
        <text>L-ornithine + H(+) = putrescine + CO2</text>
        <dbReference type="Rhea" id="RHEA:22964"/>
        <dbReference type="ChEBI" id="CHEBI:15378"/>
        <dbReference type="ChEBI" id="CHEBI:16526"/>
        <dbReference type="ChEBI" id="CHEBI:46911"/>
        <dbReference type="ChEBI" id="CHEBI:326268"/>
        <dbReference type="EC" id="4.1.1.17"/>
    </reaction>
</comment>
<gene>
    <name evidence="12" type="ORF">ACHE_40566A</name>
</gene>
<evidence type="ECO:0000256" key="6">
    <source>
        <dbReference type="ARBA" id="ARBA00034115"/>
    </source>
</evidence>
<dbReference type="RefSeq" id="XP_043136524.1">
    <property type="nucleotide sequence ID" value="XM_043278779.1"/>
</dbReference>
<dbReference type="SUPFAM" id="SSF50621">
    <property type="entry name" value="Alanine racemase C-terminal domain-like"/>
    <property type="match status" value="1"/>
</dbReference>
<evidence type="ECO:0000313" key="12">
    <source>
        <dbReference type="EMBL" id="BCR88002.1"/>
    </source>
</evidence>
<dbReference type="Gene3D" id="3.20.20.10">
    <property type="entry name" value="Alanine racemase"/>
    <property type="match status" value="1"/>
</dbReference>
<dbReference type="InterPro" id="IPR022657">
    <property type="entry name" value="De-COase2_CS"/>
</dbReference>
<comment type="subunit">
    <text evidence="8">Homodimer. Only the dimer is catalytically active, as the active sites are constructed of residues from both monomers.</text>
</comment>
<evidence type="ECO:0000256" key="1">
    <source>
        <dbReference type="ARBA" id="ARBA00001933"/>
    </source>
</evidence>
<dbReference type="InterPro" id="IPR022644">
    <property type="entry name" value="De-COase2_N"/>
</dbReference>
<keyword evidence="5" id="KW-0456">Lyase</keyword>
<evidence type="ECO:0000313" key="13">
    <source>
        <dbReference type="Proteomes" id="UP000637239"/>
    </source>
</evidence>
<keyword evidence="4 10" id="KW-0663">Pyridoxal phosphate</keyword>
<dbReference type="PRINTS" id="PR01182">
    <property type="entry name" value="ORNDCRBXLASE"/>
</dbReference>
<evidence type="ECO:0000256" key="10">
    <source>
        <dbReference type="PIRSR" id="PIRSR600183-50"/>
    </source>
</evidence>
<comment type="pathway">
    <text evidence="6">Amine and polyamine biosynthesis; putrescine biosynthesis via L-ornithine pathway; putrescine from L-ornithine: step 1/1.</text>
</comment>
<evidence type="ECO:0000256" key="3">
    <source>
        <dbReference type="ARBA" id="ARBA00022793"/>
    </source>
</evidence>
<feature type="modified residue" description="N6-(pyridoxal phosphate)lysine" evidence="10">
    <location>
        <position position="73"/>
    </location>
</feature>
<protein>
    <recommendedName>
        <fullName evidence="7">ornithine decarboxylase</fullName>
        <ecNumber evidence="7">4.1.1.17</ecNumber>
    </recommendedName>
</protein>
<sequence>MVLVGNKMKLASAISPDELATFVIQARLALLDDESGRVEDDEPFFVADLGQVYRQHQRWTRNLPAVQPFYAVKCNPDLTLLSFLAELGTGFDCASIDELRRVRNLGVDPSRIVFANPCKAASALCTARDMGVTKTTFDNLDELDSIKKFMPNAQLFLRIYASDDDALIQFGDKFGASPEATTALLERAWDLGLEVVGVSFHVGTGATNHQSFVDAMERARAVFDQAARIGHHLQYLDIGGGFQDSGFERMASGIREAVKLYMPPEVRIIAEPGRFYARNAYTLVCKIISRRRQVCNDNSNPDMLYQNDGVYGNFMNVLIEHEAMCPSLVTPALSLTASRADSSREDGEHWYSIWGPTCDSVDCVTRKMRMDSEVKVGDWLMYKNMGAYTTATGTRFNGFGAQHAVIYINSESQTGDGGMMPLGTTESVIQYETRSGQPEIMSCST</sequence>
<dbReference type="PROSITE" id="PS00878">
    <property type="entry name" value="ODR_DC_2_1"/>
    <property type="match status" value="1"/>
</dbReference>
<dbReference type="EC" id="4.1.1.17" evidence="7"/>
<feature type="domain" description="Orn/DAP/Arg decarboxylase 2 N-terminal" evidence="11">
    <location>
        <begin position="49"/>
        <end position="277"/>
    </location>
</feature>
<dbReference type="FunFam" id="3.20.20.10:FF:000005">
    <property type="entry name" value="Ornithine decarboxylase"/>
    <property type="match status" value="1"/>
</dbReference>
<name>A0A7R7VNN2_ASPCH</name>
<dbReference type="GO" id="GO:0033387">
    <property type="term" value="P:putrescine biosynthetic process from arginine, via ornithine"/>
    <property type="evidence" value="ECO:0007669"/>
    <property type="project" value="TreeGrafter"/>
</dbReference>
<reference evidence="12" key="1">
    <citation type="submission" date="2021-01" db="EMBL/GenBank/DDBJ databases">
        <authorList>
            <consortium name="Aspergillus chevalieri M1 genome sequencing consortium"/>
            <person name="Kazuki M."/>
            <person name="Futagami T."/>
        </authorList>
    </citation>
    <scope>NUCLEOTIDE SEQUENCE</scope>
    <source>
        <strain evidence="12">M1</strain>
    </source>
</reference>
<dbReference type="InterPro" id="IPR029066">
    <property type="entry name" value="PLP-binding_barrel"/>
</dbReference>
<dbReference type="SUPFAM" id="SSF51419">
    <property type="entry name" value="PLP-binding barrel"/>
    <property type="match status" value="1"/>
</dbReference>
<dbReference type="PRINTS" id="PR01179">
    <property type="entry name" value="ODADCRBXLASE"/>
</dbReference>
<evidence type="ECO:0000256" key="5">
    <source>
        <dbReference type="ARBA" id="ARBA00023239"/>
    </source>
</evidence>
<dbReference type="InterPro" id="IPR000183">
    <property type="entry name" value="Orn/DAP/Arg_de-COase"/>
</dbReference>
<organism evidence="12 13">
    <name type="scientific">Aspergillus chevalieri</name>
    <name type="common">Eurotium chevalieri</name>
    <dbReference type="NCBI Taxonomy" id="182096"/>
    <lineage>
        <taxon>Eukaryota</taxon>
        <taxon>Fungi</taxon>
        <taxon>Dikarya</taxon>
        <taxon>Ascomycota</taxon>
        <taxon>Pezizomycotina</taxon>
        <taxon>Eurotiomycetes</taxon>
        <taxon>Eurotiomycetidae</taxon>
        <taxon>Eurotiales</taxon>
        <taxon>Aspergillaceae</taxon>
        <taxon>Aspergillus</taxon>
        <taxon>Aspergillus subgen. Aspergillus</taxon>
    </lineage>
</organism>
<dbReference type="GO" id="GO:0005737">
    <property type="term" value="C:cytoplasm"/>
    <property type="evidence" value="ECO:0007669"/>
    <property type="project" value="TreeGrafter"/>
</dbReference>
<accession>A0A7R7VNN2</accession>
<evidence type="ECO:0000256" key="9">
    <source>
        <dbReference type="ARBA" id="ARBA00049127"/>
    </source>
</evidence>
<dbReference type="InterPro" id="IPR002433">
    <property type="entry name" value="Orn_de-COase"/>
</dbReference>
<dbReference type="CDD" id="cd00622">
    <property type="entry name" value="PLPDE_III_ODC"/>
    <property type="match status" value="1"/>
</dbReference>
<comment type="cofactor">
    <cofactor evidence="1 10">
        <name>pyridoxal 5'-phosphate</name>
        <dbReference type="ChEBI" id="CHEBI:597326"/>
    </cofactor>
</comment>
<dbReference type="EMBL" id="AP024419">
    <property type="protein sequence ID" value="BCR88002.1"/>
    <property type="molecule type" value="Genomic_DNA"/>
</dbReference>
<dbReference type="AlphaFoldDB" id="A0A7R7VNN2"/>
<dbReference type="PROSITE" id="PS00879">
    <property type="entry name" value="ODR_DC_2_2"/>
    <property type="match status" value="1"/>
</dbReference>
<evidence type="ECO:0000256" key="4">
    <source>
        <dbReference type="ARBA" id="ARBA00022898"/>
    </source>
</evidence>
<dbReference type="InterPro" id="IPR022653">
    <property type="entry name" value="De-COase2_pyr-phos_BS"/>
</dbReference>
<evidence type="ECO:0000259" key="11">
    <source>
        <dbReference type="Pfam" id="PF02784"/>
    </source>
</evidence>
<evidence type="ECO:0000256" key="2">
    <source>
        <dbReference type="ARBA" id="ARBA00008872"/>
    </source>
</evidence>
<dbReference type="Gene3D" id="2.40.37.10">
    <property type="entry name" value="Lyase, Ornithine Decarboxylase, Chain A, domain 1"/>
    <property type="match status" value="1"/>
</dbReference>
<dbReference type="GeneID" id="66982361"/>
<dbReference type="PANTHER" id="PTHR11482">
    <property type="entry name" value="ARGININE/DIAMINOPIMELATE/ORNITHINE DECARBOXYLASE"/>
    <property type="match status" value="1"/>
</dbReference>
<dbReference type="InterPro" id="IPR009006">
    <property type="entry name" value="Ala_racemase/Decarboxylase_C"/>
</dbReference>